<keyword evidence="2" id="KW-0472">Membrane</keyword>
<gene>
    <name evidence="3" type="ORF">NBRC110019_03680</name>
</gene>
<name>A0A9W6B4W2_9FLAO</name>
<dbReference type="GO" id="GO:0005886">
    <property type="term" value="C:plasma membrane"/>
    <property type="evidence" value="ECO:0007669"/>
    <property type="project" value="TreeGrafter"/>
</dbReference>
<dbReference type="RefSeq" id="WP_281751759.1">
    <property type="nucleotide sequence ID" value="NZ_BRVP01000002.1"/>
</dbReference>
<comment type="caution">
    <text evidence="3">The sequence shown here is derived from an EMBL/GenBank/DDBJ whole genome shotgun (WGS) entry which is preliminary data.</text>
</comment>
<evidence type="ECO:0000256" key="2">
    <source>
        <dbReference type="SAM" id="Phobius"/>
    </source>
</evidence>
<keyword evidence="1" id="KW-0175">Coiled coil</keyword>
<dbReference type="EMBL" id="BRVP01000002">
    <property type="protein sequence ID" value="GLB51329.1"/>
    <property type="molecule type" value="Genomic_DNA"/>
</dbReference>
<reference evidence="3" key="1">
    <citation type="submission" date="2022-07" db="EMBL/GenBank/DDBJ databases">
        <title>Taxonomy of Novel Oxalotrophic and Methylotrophic Bacteria.</title>
        <authorList>
            <person name="Sahin N."/>
            <person name="Tani A."/>
        </authorList>
    </citation>
    <scope>NUCLEOTIDE SEQUENCE</scope>
    <source>
        <strain evidence="3">AM327</strain>
    </source>
</reference>
<keyword evidence="2" id="KW-0812">Transmembrane</keyword>
<dbReference type="AlphaFoldDB" id="A0A9W6B4W2"/>
<accession>A0A9W6B4W2</accession>
<feature type="coiled-coil region" evidence="1">
    <location>
        <begin position="203"/>
        <end position="230"/>
    </location>
</feature>
<evidence type="ECO:0000256" key="1">
    <source>
        <dbReference type="SAM" id="Coils"/>
    </source>
</evidence>
<evidence type="ECO:0000313" key="4">
    <source>
        <dbReference type="Proteomes" id="UP001143545"/>
    </source>
</evidence>
<proteinExistence type="predicted"/>
<dbReference type="SUPFAM" id="SSF52540">
    <property type="entry name" value="P-loop containing nucleoside triphosphate hydrolases"/>
    <property type="match status" value="1"/>
</dbReference>
<keyword evidence="4" id="KW-1185">Reference proteome</keyword>
<evidence type="ECO:0000313" key="3">
    <source>
        <dbReference type="EMBL" id="GLB51329.1"/>
    </source>
</evidence>
<organism evidence="3 4">
    <name type="scientific">Neptunitalea chrysea</name>
    <dbReference type="NCBI Taxonomy" id="1647581"/>
    <lineage>
        <taxon>Bacteria</taxon>
        <taxon>Pseudomonadati</taxon>
        <taxon>Bacteroidota</taxon>
        <taxon>Flavobacteriia</taxon>
        <taxon>Flavobacteriales</taxon>
        <taxon>Flavobacteriaceae</taxon>
        <taxon>Neptunitalea</taxon>
    </lineage>
</organism>
<dbReference type="GO" id="GO:0004713">
    <property type="term" value="F:protein tyrosine kinase activity"/>
    <property type="evidence" value="ECO:0007669"/>
    <property type="project" value="TreeGrafter"/>
</dbReference>
<evidence type="ECO:0008006" key="5">
    <source>
        <dbReference type="Google" id="ProtNLM"/>
    </source>
</evidence>
<feature type="transmembrane region" description="Helical" evidence="2">
    <location>
        <begin position="455"/>
        <end position="479"/>
    </location>
</feature>
<keyword evidence="2" id="KW-1133">Transmembrane helix</keyword>
<dbReference type="InterPro" id="IPR050445">
    <property type="entry name" value="Bact_polysacc_biosynth/exp"/>
</dbReference>
<dbReference type="Proteomes" id="UP001143545">
    <property type="component" value="Unassembled WGS sequence"/>
</dbReference>
<dbReference type="PANTHER" id="PTHR32309:SF13">
    <property type="entry name" value="FERRIC ENTEROBACTIN TRANSPORT PROTEIN FEPE"/>
    <property type="match status" value="1"/>
</dbReference>
<dbReference type="PANTHER" id="PTHR32309">
    <property type="entry name" value="TYROSINE-PROTEIN KINASE"/>
    <property type="match status" value="1"/>
</dbReference>
<sequence length="723" mass="83004">MGIPILLVILVFFLTKGQPKVYDSKTRIYTGFASGSTIELENTRLEINKTNIAYDNLLNLIRSRATLEEVSLRLFTQHMLLDGPDDRIIGKEKYAELMKIVPKEVKDLVVKGDYDTTYANFLEYKNKDPYNFIYELINLNHPDYSYEKIMGRISVKRVLSSDFVDISFQSDDPGVCQNTLLILTHTFIKLNQTMKVNQSDEVVNYFKKELKSSTERLKESEAELLNFNKNNKLMNYYEQTKQIAARKELFEMEVRRVTQLYYGSQAVLDELEQKLNTYGKRHVNSKKVLELRDKMSKLNFDIVMLTSSVLDSLQREENKDEVLKLKSELSDVKLQLTKSLDTVFNIDHTTEGVGSTPILEEWLDNTIQYESSKAELKVLDEKRLEFDQIYAQFAPLGATMKRLERKINIAEQEYLSLLHSLGLAKLKQQNAELQTNIKISEIPNFPIEANPSKRLILVAVAGIMGFVLVASTILILALLDNNINTAERAEEKIGLKVSSIFPVINTKSKKIDFEYLKNKAVIAISRNIILNQFKHESGKPVVNMLFSTQNGEGKTFICKHLISKLCELDYKILHITDDTKDLGVEYTKKYKKLTYTIGDHLYKIASIDEFDRDGTLKSFDDFDFIILELPSIIKHPFPVKLATVVDYTFLVVRANRSWSDADMNALKLFNDATTGPEPTIILNGVKPIEMEAVLGDLPKDRSRFRRGVKRLIQMRFFTKSSIL</sequence>
<dbReference type="InterPro" id="IPR027417">
    <property type="entry name" value="P-loop_NTPase"/>
</dbReference>
<protein>
    <recommendedName>
        <fullName evidence="5">Tyrosine kinase G-rich domain-containing protein</fullName>
    </recommendedName>
</protein>